<protein>
    <submittedName>
        <fullName evidence="2">Uncharacterized protein</fullName>
    </submittedName>
</protein>
<feature type="region of interest" description="Disordered" evidence="1">
    <location>
        <begin position="1"/>
        <end position="38"/>
    </location>
</feature>
<accession>A0A2K4ZLX1</accession>
<proteinExistence type="predicted"/>
<dbReference type="AlphaFoldDB" id="A0A2K4ZLX1"/>
<keyword evidence="3" id="KW-1185">Reference proteome</keyword>
<reference evidence="2 3" key="1">
    <citation type="submission" date="2018-01" db="EMBL/GenBank/DDBJ databases">
        <authorList>
            <person name="Gaut B.S."/>
            <person name="Morton B.R."/>
            <person name="Clegg M.T."/>
            <person name="Duvall M.R."/>
        </authorList>
    </citation>
    <scope>NUCLEOTIDE SEQUENCE [LARGE SCALE GENOMIC DNA]</scope>
    <source>
        <strain evidence="2">GP69</strain>
    </source>
</reference>
<evidence type="ECO:0000256" key="1">
    <source>
        <dbReference type="SAM" id="MobiDB-lite"/>
    </source>
</evidence>
<dbReference type="Proteomes" id="UP000236311">
    <property type="component" value="Unassembled WGS sequence"/>
</dbReference>
<feature type="compositionally biased region" description="Basic and acidic residues" evidence="1">
    <location>
        <begin position="9"/>
        <end position="24"/>
    </location>
</feature>
<name>A0A2K4ZLX1_9FIRM</name>
<evidence type="ECO:0000313" key="2">
    <source>
        <dbReference type="EMBL" id="SOY31487.1"/>
    </source>
</evidence>
<organism evidence="2 3">
    <name type="scientific">Acetatifactor muris</name>
    <dbReference type="NCBI Taxonomy" id="879566"/>
    <lineage>
        <taxon>Bacteria</taxon>
        <taxon>Bacillati</taxon>
        <taxon>Bacillota</taxon>
        <taxon>Clostridia</taxon>
        <taxon>Lachnospirales</taxon>
        <taxon>Lachnospiraceae</taxon>
        <taxon>Acetatifactor</taxon>
    </lineage>
</organism>
<dbReference type="EMBL" id="OFSM01000026">
    <property type="protein sequence ID" value="SOY31487.1"/>
    <property type="molecule type" value="Genomic_DNA"/>
</dbReference>
<evidence type="ECO:0000313" key="3">
    <source>
        <dbReference type="Proteomes" id="UP000236311"/>
    </source>
</evidence>
<sequence>MRGIQGTPRTEETGDSLADRKELTDIQYTENVRKGEQK</sequence>
<gene>
    <name evidence="2" type="ORF">AMURIS_04231</name>
</gene>